<proteinExistence type="predicted"/>
<dbReference type="GO" id="GO:0006364">
    <property type="term" value="P:rRNA processing"/>
    <property type="evidence" value="ECO:0007669"/>
    <property type="project" value="InterPro"/>
</dbReference>
<dbReference type="EMBL" id="VCHE01000018">
    <property type="protein sequence ID" value="KAB2577251.1"/>
    <property type="molecule type" value="Genomic_DNA"/>
</dbReference>
<protein>
    <submittedName>
        <fullName evidence="2">Uncharacterized protein</fullName>
    </submittedName>
</protein>
<dbReference type="GO" id="GO:0000171">
    <property type="term" value="F:ribonuclease MRP activity"/>
    <property type="evidence" value="ECO:0007669"/>
    <property type="project" value="TreeGrafter"/>
</dbReference>
<dbReference type="GO" id="GO:0000172">
    <property type="term" value="C:ribonuclease MRP complex"/>
    <property type="evidence" value="ECO:0007669"/>
    <property type="project" value="TreeGrafter"/>
</dbReference>
<dbReference type="GO" id="GO:0005655">
    <property type="term" value="C:nucleolar ribonuclease P complex"/>
    <property type="evidence" value="ECO:0007669"/>
    <property type="project" value="TreeGrafter"/>
</dbReference>
<reference evidence="2 3" key="1">
    <citation type="journal article" date="2019" name="Sci. Rep.">
        <title>A multi-omics analysis of the grapevine pathogen Lasiodiplodia theobromae reveals that temperature affects the expression of virulence- and pathogenicity-related genes.</title>
        <authorList>
            <person name="Felix C."/>
            <person name="Meneses R."/>
            <person name="Goncalves M.F.M."/>
            <person name="Tilleman L."/>
            <person name="Duarte A.S."/>
            <person name="Jorrin-Novo J.V."/>
            <person name="Van de Peer Y."/>
            <person name="Deforce D."/>
            <person name="Van Nieuwerburgh F."/>
            <person name="Esteves A.C."/>
            <person name="Alves A."/>
        </authorList>
    </citation>
    <scope>NUCLEOTIDE SEQUENCE [LARGE SCALE GENOMIC DNA]</scope>
    <source>
        <strain evidence="2 3">LA-SOL3</strain>
    </source>
</reference>
<organism evidence="2 3">
    <name type="scientific">Lasiodiplodia theobromae</name>
    <dbReference type="NCBI Taxonomy" id="45133"/>
    <lineage>
        <taxon>Eukaryota</taxon>
        <taxon>Fungi</taxon>
        <taxon>Dikarya</taxon>
        <taxon>Ascomycota</taxon>
        <taxon>Pezizomycotina</taxon>
        <taxon>Dothideomycetes</taxon>
        <taxon>Dothideomycetes incertae sedis</taxon>
        <taxon>Botryosphaeriales</taxon>
        <taxon>Botryosphaeriaceae</taxon>
        <taxon>Lasiodiplodia</taxon>
    </lineage>
</organism>
<dbReference type="PANTHER" id="PTHR28272">
    <property type="entry name" value="RIBONUCLEASES P/MRP PROTEIN SUBUNIT POP3"/>
    <property type="match status" value="1"/>
</dbReference>
<comment type="caution">
    <text evidence="2">The sequence shown here is derived from an EMBL/GenBank/DDBJ whole genome shotgun (WGS) entry which is preliminary data.</text>
</comment>
<sequence length="160" mass="17200">MADPAAKKALRPGKPVFKLDLPYTQPQWPQLATADHDIMLEMLVNLLAPIGQHRSAHVTPSKGKRSKKRKRHGAPSEAAASAPPPPPDLARHITVGINSTTRHLEQLAQAAEDAPAQGNAIPAPFIYHDCTSAASHADGLTRPLFFRNCTSRPTQTDLGA</sequence>
<dbReference type="OrthoDB" id="20109at2759"/>
<dbReference type="InterPro" id="IPR013241">
    <property type="entry name" value="RNase_P_Pop3"/>
</dbReference>
<feature type="region of interest" description="Disordered" evidence="1">
    <location>
        <begin position="53"/>
        <end position="91"/>
    </location>
</feature>
<name>A0A5N5DIV0_9PEZI</name>
<keyword evidence="3" id="KW-1185">Reference proteome</keyword>
<accession>A0A5N5DIV0</accession>
<dbReference type="GO" id="GO:0034965">
    <property type="term" value="P:intronic box C/D snoRNA processing"/>
    <property type="evidence" value="ECO:0007669"/>
    <property type="project" value="TreeGrafter"/>
</dbReference>
<evidence type="ECO:0000256" key="1">
    <source>
        <dbReference type="SAM" id="MobiDB-lite"/>
    </source>
</evidence>
<evidence type="ECO:0000313" key="2">
    <source>
        <dbReference type="EMBL" id="KAB2577251.1"/>
    </source>
</evidence>
<gene>
    <name evidence="2" type="ORF">DBV05_g4147</name>
</gene>
<dbReference type="GO" id="GO:0005829">
    <property type="term" value="C:cytosol"/>
    <property type="evidence" value="ECO:0007669"/>
    <property type="project" value="TreeGrafter"/>
</dbReference>
<dbReference type="AlphaFoldDB" id="A0A5N5DIV0"/>
<evidence type="ECO:0000313" key="3">
    <source>
        <dbReference type="Proteomes" id="UP000325902"/>
    </source>
</evidence>
<feature type="compositionally biased region" description="Basic residues" evidence="1">
    <location>
        <begin position="62"/>
        <end position="73"/>
    </location>
</feature>
<dbReference type="GO" id="GO:0004526">
    <property type="term" value="F:ribonuclease P activity"/>
    <property type="evidence" value="ECO:0007669"/>
    <property type="project" value="TreeGrafter"/>
</dbReference>
<dbReference type="GO" id="GO:0008033">
    <property type="term" value="P:tRNA processing"/>
    <property type="evidence" value="ECO:0007669"/>
    <property type="project" value="InterPro"/>
</dbReference>
<dbReference type="Proteomes" id="UP000325902">
    <property type="component" value="Unassembled WGS sequence"/>
</dbReference>
<dbReference type="PANTHER" id="PTHR28272:SF1">
    <property type="entry name" value="RIBONUCLEASES P_MRP PROTEIN SUBUNIT POP3"/>
    <property type="match status" value="1"/>
</dbReference>